<reference evidence="1 2" key="1">
    <citation type="journal article" date="2015" name="Genome Biol. Evol.">
        <title>Comparative Genomics of a Bacterivorous Green Alga Reveals Evolutionary Causalities and Consequences of Phago-Mixotrophic Mode of Nutrition.</title>
        <authorList>
            <person name="Burns J.A."/>
            <person name="Paasch A."/>
            <person name="Narechania A."/>
            <person name="Kim E."/>
        </authorList>
    </citation>
    <scope>NUCLEOTIDE SEQUENCE [LARGE SCALE GENOMIC DNA]</scope>
    <source>
        <strain evidence="1 2">PLY_AMNH</strain>
    </source>
</reference>
<proteinExistence type="predicted"/>
<dbReference type="AlphaFoldDB" id="A0AAE0EM46"/>
<keyword evidence="2" id="KW-1185">Reference proteome</keyword>
<sequence>MEAWWLRGGLSSSKGACEAASAVALLRDAADSPIARAGEGNPDMDAFAAANKIGDTIKDLRNLIADVQAESMGNQCITH</sequence>
<evidence type="ECO:0000313" key="1">
    <source>
        <dbReference type="EMBL" id="KAK3233573.1"/>
    </source>
</evidence>
<evidence type="ECO:0000313" key="2">
    <source>
        <dbReference type="Proteomes" id="UP001190700"/>
    </source>
</evidence>
<organism evidence="1 2">
    <name type="scientific">Cymbomonas tetramitiformis</name>
    <dbReference type="NCBI Taxonomy" id="36881"/>
    <lineage>
        <taxon>Eukaryota</taxon>
        <taxon>Viridiplantae</taxon>
        <taxon>Chlorophyta</taxon>
        <taxon>Pyramimonadophyceae</taxon>
        <taxon>Pyramimonadales</taxon>
        <taxon>Pyramimonadaceae</taxon>
        <taxon>Cymbomonas</taxon>
    </lineage>
</organism>
<gene>
    <name evidence="1" type="ORF">CYMTET_56149</name>
</gene>
<name>A0AAE0EM46_9CHLO</name>
<comment type="caution">
    <text evidence="1">The sequence shown here is derived from an EMBL/GenBank/DDBJ whole genome shotgun (WGS) entry which is preliminary data.</text>
</comment>
<dbReference type="Proteomes" id="UP001190700">
    <property type="component" value="Unassembled WGS sequence"/>
</dbReference>
<protein>
    <submittedName>
        <fullName evidence="1">Uncharacterized protein</fullName>
    </submittedName>
</protein>
<dbReference type="EMBL" id="LGRX02035676">
    <property type="protein sequence ID" value="KAK3233573.1"/>
    <property type="molecule type" value="Genomic_DNA"/>
</dbReference>
<accession>A0AAE0EM46</accession>